<accession>A0ABM9N7G4</accession>
<dbReference type="Proteomes" id="UP001314181">
    <property type="component" value="Unassembled WGS sequence"/>
</dbReference>
<feature type="binding site" evidence="11">
    <location>
        <position position="111"/>
    </location>
    <ligand>
        <name>S-adenosyl-L-methionine</name>
        <dbReference type="ChEBI" id="CHEBI:59789"/>
    </ligand>
</feature>
<organism evidence="13 14">
    <name type="scientific">Candidatus Xenohaliotis californiensis</name>
    <dbReference type="NCBI Taxonomy" id="84677"/>
    <lineage>
        <taxon>Bacteria</taxon>
        <taxon>Pseudomonadati</taxon>
        <taxon>Pseudomonadota</taxon>
        <taxon>Alphaproteobacteria</taxon>
        <taxon>Rickettsiales</taxon>
        <taxon>Anaplasmataceae</taxon>
        <taxon>Candidatus Xenohaliotis</taxon>
    </lineage>
</organism>
<keyword evidence="2 11" id="KW-0489">Methyltransferase</keyword>
<evidence type="ECO:0000256" key="8">
    <source>
        <dbReference type="ARBA" id="ARBA00041995"/>
    </source>
</evidence>
<gene>
    <name evidence="11 13" type="primary">rlmE</name>
    <name evidence="11" type="synonym">ftsJ</name>
    <name evidence="11" type="synonym">rrmJ</name>
    <name evidence="13" type="ORF">CAXC1_180025</name>
</gene>
<evidence type="ECO:0000256" key="9">
    <source>
        <dbReference type="ARBA" id="ARBA00042745"/>
    </source>
</evidence>
<evidence type="ECO:0000313" key="13">
    <source>
        <dbReference type="EMBL" id="CAK8162517.1"/>
    </source>
</evidence>
<feature type="binding site" evidence="11">
    <location>
        <position position="75"/>
    </location>
    <ligand>
        <name>S-adenosyl-L-methionine</name>
        <dbReference type="ChEBI" id="CHEBI:59789"/>
    </ligand>
</feature>
<evidence type="ECO:0000256" key="6">
    <source>
        <dbReference type="ARBA" id="ARBA00038861"/>
    </source>
</evidence>
<dbReference type="Gene3D" id="3.40.50.150">
    <property type="entry name" value="Vaccinia Virus protein VP39"/>
    <property type="match status" value="1"/>
</dbReference>
<dbReference type="InterPro" id="IPR050082">
    <property type="entry name" value="RNA_methyltr_RlmE"/>
</dbReference>
<evidence type="ECO:0000313" key="14">
    <source>
        <dbReference type="Proteomes" id="UP001314181"/>
    </source>
</evidence>
<name>A0ABM9N7G4_9RICK</name>
<dbReference type="Pfam" id="PF01728">
    <property type="entry name" value="FtsJ"/>
    <property type="match status" value="1"/>
</dbReference>
<evidence type="ECO:0000256" key="10">
    <source>
        <dbReference type="ARBA" id="ARBA00048970"/>
    </source>
</evidence>
<protein>
    <recommendedName>
        <fullName evidence="7 11">Ribosomal RNA large subunit methyltransferase E</fullName>
        <ecNumber evidence="6 11">2.1.1.166</ecNumber>
    </recommendedName>
    <alternativeName>
        <fullName evidence="9 11">23S rRNA Um2552 methyltransferase</fullName>
    </alternativeName>
    <alternativeName>
        <fullName evidence="8 11">rRNA (uridine-2'-O-)-methyltransferase</fullName>
    </alternativeName>
</protein>
<comment type="caution">
    <text evidence="13">The sequence shown here is derived from an EMBL/GenBank/DDBJ whole genome shotgun (WGS) entry which is preliminary data.</text>
</comment>
<feature type="binding site" evidence="11">
    <location>
        <position position="132"/>
    </location>
    <ligand>
        <name>S-adenosyl-L-methionine</name>
        <dbReference type="ChEBI" id="CHEBI:59789"/>
    </ligand>
</feature>
<evidence type="ECO:0000256" key="7">
    <source>
        <dbReference type="ARBA" id="ARBA00041129"/>
    </source>
</evidence>
<proteinExistence type="inferred from homology"/>
<dbReference type="PANTHER" id="PTHR10920">
    <property type="entry name" value="RIBOSOMAL RNA METHYLTRANSFERASE"/>
    <property type="match status" value="1"/>
</dbReference>
<dbReference type="GO" id="GO:0008168">
    <property type="term" value="F:methyltransferase activity"/>
    <property type="evidence" value="ECO:0007669"/>
    <property type="project" value="UniProtKB-KW"/>
</dbReference>
<dbReference type="HAMAP" id="MF_01547">
    <property type="entry name" value="RNA_methyltr_E"/>
    <property type="match status" value="1"/>
</dbReference>
<keyword evidence="11" id="KW-0963">Cytoplasm</keyword>
<keyword evidence="14" id="KW-1185">Reference proteome</keyword>
<feature type="active site" description="Proton acceptor" evidence="11">
    <location>
        <position position="172"/>
    </location>
</feature>
<evidence type="ECO:0000256" key="11">
    <source>
        <dbReference type="HAMAP-Rule" id="MF_01547"/>
    </source>
</evidence>
<dbReference type="EC" id="2.1.1.166" evidence="6 11"/>
<evidence type="ECO:0000256" key="2">
    <source>
        <dbReference type="ARBA" id="ARBA00022603"/>
    </source>
</evidence>
<comment type="similarity">
    <text evidence="11">Belongs to the class I-like SAM-binding methyltransferase superfamily. RNA methyltransferase RlmE family.</text>
</comment>
<dbReference type="InterPro" id="IPR029063">
    <property type="entry name" value="SAM-dependent_MTases_sf"/>
</dbReference>
<dbReference type="SUPFAM" id="SSF53335">
    <property type="entry name" value="S-adenosyl-L-methionine-dependent methyltransferases"/>
    <property type="match status" value="1"/>
</dbReference>
<reference evidence="13 14" key="1">
    <citation type="submission" date="2024-01" db="EMBL/GenBank/DDBJ databases">
        <authorList>
            <person name="Kunselman E."/>
        </authorList>
    </citation>
    <scope>NUCLEOTIDE SEQUENCE [LARGE SCALE GENOMIC DNA]</scope>
    <source>
        <strain evidence="13">2 abalone samples</strain>
    </source>
</reference>
<evidence type="ECO:0000256" key="4">
    <source>
        <dbReference type="ARBA" id="ARBA00022691"/>
    </source>
</evidence>
<sequence length="219" mass="24931">MTKITHNLKHTIKTAKKRSNSSARWLNRQLHDVFTIKAQNEGYRSRSAYKIEGIDNKFNIINKSTLILDIGAAPGGWSQVARKKSKPSTKIWALDILEMEPLNGVNFMQYDITTSHNKIKEKIGRPDLIMSDIAPSFCGIAETDHLRSIDLCESVLELAEEVLCINGSLVLKIFHGRDEPNFFTRVSKMFNSIKRFKPPASRKESGEFYYIALSFKGKH</sequence>
<evidence type="ECO:0000256" key="5">
    <source>
        <dbReference type="ARBA" id="ARBA00037569"/>
    </source>
</evidence>
<dbReference type="InterPro" id="IPR015507">
    <property type="entry name" value="rRNA-MeTfrase_E"/>
</dbReference>
<keyword evidence="1 11" id="KW-0698">rRNA processing</keyword>
<keyword evidence="3 11" id="KW-0808">Transferase</keyword>
<feature type="domain" description="Ribosomal RNA methyltransferase FtsJ" evidence="12">
    <location>
        <begin position="43"/>
        <end position="215"/>
    </location>
</feature>
<feature type="binding site" evidence="11">
    <location>
        <position position="77"/>
    </location>
    <ligand>
        <name>S-adenosyl-L-methionine</name>
        <dbReference type="ChEBI" id="CHEBI:59789"/>
    </ligand>
</feature>
<evidence type="ECO:0000259" key="12">
    <source>
        <dbReference type="Pfam" id="PF01728"/>
    </source>
</evidence>
<dbReference type="EMBL" id="CAWVOK010000009">
    <property type="protein sequence ID" value="CAK8162517.1"/>
    <property type="molecule type" value="Genomic_DNA"/>
</dbReference>
<evidence type="ECO:0000256" key="3">
    <source>
        <dbReference type="ARBA" id="ARBA00022679"/>
    </source>
</evidence>
<feature type="binding site" evidence="11">
    <location>
        <position position="95"/>
    </location>
    <ligand>
        <name>S-adenosyl-L-methionine</name>
        <dbReference type="ChEBI" id="CHEBI:59789"/>
    </ligand>
</feature>
<dbReference type="PANTHER" id="PTHR10920:SF18">
    <property type="entry name" value="RRNA METHYLTRANSFERASE 2, MITOCHONDRIAL"/>
    <property type="match status" value="1"/>
</dbReference>
<comment type="function">
    <text evidence="5 11">Specifically methylates the uridine in position 2552 of 23S rRNA at the 2'-O position of the ribose in the fully assembled 50S ribosomal subunit.</text>
</comment>
<comment type="catalytic activity">
    <reaction evidence="10 11">
        <text>uridine(2552) in 23S rRNA + S-adenosyl-L-methionine = 2'-O-methyluridine(2552) in 23S rRNA + S-adenosyl-L-homocysteine + H(+)</text>
        <dbReference type="Rhea" id="RHEA:42720"/>
        <dbReference type="Rhea" id="RHEA-COMP:10202"/>
        <dbReference type="Rhea" id="RHEA-COMP:10203"/>
        <dbReference type="ChEBI" id="CHEBI:15378"/>
        <dbReference type="ChEBI" id="CHEBI:57856"/>
        <dbReference type="ChEBI" id="CHEBI:59789"/>
        <dbReference type="ChEBI" id="CHEBI:65315"/>
        <dbReference type="ChEBI" id="CHEBI:74478"/>
        <dbReference type="EC" id="2.1.1.166"/>
    </reaction>
</comment>
<keyword evidence="4 11" id="KW-0949">S-adenosyl-L-methionine</keyword>
<dbReference type="PIRSF" id="PIRSF005461">
    <property type="entry name" value="23S_rRNA_mtase"/>
    <property type="match status" value="1"/>
</dbReference>
<dbReference type="InterPro" id="IPR002877">
    <property type="entry name" value="RNA_MeTrfase_FtsJ_dom"/>
</dbReference>
<dbReference type="GO" id="GO:0032259">
    <property type="term" value="P:methylation"/>
    <property type="evidence" value="ECO:0007669"/>
    <property type="project" value="UniProtKB-KW"/>
</dbReference>
<dbReference type="RefSeq" id="WP_338363613.1">
    <property type="nucleotide sequence ID" value="NZ_CAWVOK010000009.1"/>
</dbReference>
<comment type="subcellular location">
    <subcellularLocation>
        <location evidence="11">Cytoplasm</location>
    </subcellularLocation>
</comment>
<evidence type="ECO:0000256" key="1">
    <source>
        <dbReference type="ARBA" id="ARBA00022552"/>
    </source>
</evidence>